<accession>A0A8H5ATQ7</accession>
<feature type="compositionally biased region" description="Low complexity" evidence="5">
    <location>
        <begin position="220"/>
        <end position="252"/>
    </location>
</feature>
<dbReference type="GO" id="GO:0005886">
    <property type="term" value="C:plasma membrane"/>
    <property type="evidence" value="ECO:0007669"/>
    <property type="project" value="TreeGrafter"/>
</dbReference>
<dbReference type="InterPro" id="IPR005629">
    <property type="entry name" value="Skn1/Kre6/Sbg1"/>
</dbReference>
<dbReference type="EMBL" id="JAACJJ010000058">
    <property type="protein sequence ID" value="KAF5310042.1"/>
    <property type="molecule type" value="Genomic_DNA"/>
</dbReference>
<feature type="region of interest" description="Disordered" evidence="5">
    <location>
        <begin position="48"/>
        <end position="182"/>
    </location>
</feature>
<dbReference type="OrthoDB" id="412647at2759"/>
<keyword evidence="6" id="KW-0812">Transmembrane</keyword>
<dbReference type="GO" id="GO:0005789">
    <property type="term" value="C:endoplasmic reticulum membrane"/>
    <property type="evidence" value="ECO:0007669"/>
    <property type="project" value="TreeGrafter"/>
</dbReference>
<dbReference type="Proteomes" id="UP000567179">
    <property type="component" value="Unassembled WGS sequence"/>
</dbReference>
<feature type="compositionally biased region" description="Polar residues" evidence="5">
    <location>
        <begin position="132"/>
        <end position="147"/>
    </location>
</feature>
<evidence type="ECO:0000256" key="6">
    <source>
        <dbReference type="SAM" id="Phobius"/>
    </source>
</evidence>
<feature type="transmembrane region" description="Helical" evidence="6">
    <location>
        <begin position="752"/>
        <end position="777"/>
    </location>
</feature>
<dbReference type="InterPro" id="IPR013320">
    <property type="entry name" value="ConA-like_dom_sf"/>
</dbReference>
<dbReference type="GO" id="GO:0006078">
    <property type="term" value="P:(1-&gt;6)-beta-D-glucan biosynthetic process"/>
    <property type="evidence" value="ECO:0007669"/>
    <property type="project" value="TreeGrafter"/>
</dbReference>
<keyword evidence="6" id="KW-1133">Transmembrane helix</keyword>
<gene>
    <name evidence="7" type="ORF">D9619_010125</name>
</gene>
<protein>
    <recommendedName>
        <fullName evidence="9">GH16 domain-containing protein</fullName>
    </recommendedName>
</protein>
<evidence type="ECO:0000256" key="3">
    <source>
        <dbReference type="ARBA" id="ARBA00023180"/>
    </source>
</evidence>
<proteinExistence type="predicted"/>
<evidence type="ECO:0000256" key="1">
    <source>
        <dbReference type="ARBA" id="ARBA00004370"/>
    </source>
</evidence>
<feature type="compositionally biased region" description="Acidic residues" evidence="5">
    <location>
        <begin position="476"/>
        <end position="486"/>
    </location>
</feature>
<evidence type="ECO:0000256" key="5">
    <source>
        <dbReference type="SAM" id="MobiDB-lite"/>
    </source>
</evidence>
<keyword evidence="8" id="KW-1185">Reference proteome</keyword>
<feature type="transmembrane region" description="Helical" evidence="6">
    <location>
        <begin position="558"/>
        <end position="581"/>
    </location>
</feature>
<sequence length="1381" mass="146988">MLAPFLPRCITTTQVNCLPVSSLHPLTTSGRGHLSSLFLLLSPSYPCRPSPSFSPPNPTRQEGAMSYPQHRHSPPTPSALRPNADADSSSGSGSVFPASDPSYPSSSRPSTTNSNRHSNSQSLEHSQEIEFPSSSTAGASIDLSSPPGSRPGTGGAGGQGLGQGNTYGQQRLYDRSTPNTPRMREDAALLSPSASSPGPAQQQQSMMGMDFGQTRQQARSGSSPLGLTSSGTVSSQGSGNPFASRPASRSSSTNKFTTYAHPPNPTSNPTSPNAPLSPSSSGFPFSGTATPVGSGGPLSPAMSPQNHPQIIAGLGLGQGAHMSAFPTQGFGGVGGRASGSMVLYRLSGAPSEASAPSSGPVPPLPTMPTATSGLTASSSAAGSQHALLPPNRSFAFGAGHSNRDSIASSSGDSIISLDSKYPMFPSPPPANGTSPHSLAAFGAGMGVGGVPARSATGTSSASGSVRGLVPYAYNPLEDDDGDDDEVDWLHDPDAGYPKEKVSSGPGAPKSRLGPAGAAAGVAAAASAKLHEGMKKIRPPPGTPGAPTKTFPFRGVLNVGVLVLLILALLCLFILYPVIIFYRDERFTNNVVGNIRINGTGQAPVLFQMPEMIDSDTPDKAKTRTGFDGKDYELVFSDEFNTPGRTFYPGDDDTAVIVSSLSPAIFTGWSCAAWWDNMMMRQHDSVAWRIFAVRRRPMMVLGSIPPIDSGRDDLAVPCIIRLVVHVADLTVMPRCMGDKGMGAMTWARGCAPFSALFFLFVVSVVSFLLLLLTLSAYAGDDPFWEAVDLWYGVTADLEWYDPQQVTTRDGALIITMDSADTTQAKITPNSTAPFTLDENHGLKYRSGMLQTWNKFCFTTGYIEVAVILPGPNQETTGYRRAAAFVRLVGPQPPPPPRWKRRIEGRVAGYAHSRLVGYIPSPSSGGGHVAVWLLVLSSPAAADCSGLVESWSQPLPFLPSRCIHGCFVFNTFLDAQTFSVSFHFFDFELPSIPFTAVALFIILYVPLAFPVSCRRGWPGAWTMGNLGRPGYPASTDGVWPYTYDTCDFTTFPNQTYKDLSGPPAALFSANSRPKNDNRLSWLPGQRLSACTCPGEDHPGPTTGRGRGAPEIDIFEAEKDKNFPIKHVVSQSSQFGPFAHDYEYINGTNGWQNLNTSTTRANTFLGSATQQSISALTWLPEDMFQGVQPPEPQPQTYETLGFEYWSDPNDREAGFIIWQVAGQQTHMVPAGAVGPDPLPLGSGVGQRLISEEPMSIVLNLGISANWQPILENTMLFPGEMKIDYVRVYQRKGSINTGCNPKNYPTSDYIAAHLPAYSDVNLTAWPYAKPKNSMTLTSALGCDINIDDLDDTKKTTVIIEGLSLSIPLTTGNPPARLPQANARDA</sequence>
<keyword evidence="2 6" id="KW-0472">Membrane</keyword>
<comment type="subcellular location">
    <subcellularLocation>
        <location evidence="1">Membrane</location>
    </subcellularLocation>
</comment>
<keyword evidence="4" id="KW-0961">Cell wall biogenesis/degradation</keyword>
<evidence type="ECO:0000313" key="8">
    <source>
        <dbReference type="Proteomes" id="UP000567179"/>
    </source>
</evidence>
<comment type="caution">
    <text evidence="7">The sequence shown here is derived from an EMBL/GenBank/DDBJ whole genome shotgun (WGS) entry which is preliminary data.</text>
</comment>
<feature type="region of interest" description="Disordered" evidence="5">
    <location>
        <begin position="472"/>
        <end position="514"/>
    </location>
</feature>
<dbReference type="Gene3D" id="2.60.120.200">
    <property type="match status" value="2"/>
</dbReference>
<dbReference type="PANTHER" id="PTHR31361">
    <property type="entry name" value="BETA-GLUCAN SYNTHESIS-ASSOCIATED PROTEIN KRE6-RELATED"/>
    <property type="match status" value="1"/>
</dbReference>
<name>A0A8H5ATQ7_9AGAR</name>
<evidence type="ECO:0000256" key="2">
    <source>
        <dbReference type="ARBA" id="ARBA00023136"/>
    </source>
</evidence>
<dbReference type="GO" id="GO:0031505">
    <property type="term" value="P:fungal-type cell wall organization"/>
    <property type="evidence" value="ECO:0007669"/>
    <property type="project" value="TreeGrafter"/>
</dbReference>
<reference evidence="7 8" key="1">
    <citation type="journal article" date="2020" name="ISME J.">
        <title>Uncovering the hidden diversity of litter-decomposition mechanisms in mushroom-forming fungi.</title>
        <authorList>
            <person name="Floudas D."/>
            <person name="Bentzer J."/>
            <person name="Ahren D."/>
            <person name="Johansson T."/>
            <person name="Persson P."/>
            <person name="Tunlid A."/>
        </authorList>
    </citation>
    <scope>NUCLEOTIDE SEQUENCE [LARGE SCALE GENOMIC DNA]</scope>
    <source>
        <strain evidence="7 8">CBS 101986</strain>
    </source>
</reference>
<evidence type="ECO:0000313" key="7">
    <source>
        <dbReference type="EMBL" id="KAF5310042.1"/>
    </source>
</evidence>
<feature type="compositionally biased region" description="Low complexity" evidence="5">
    <location>
        <begin position="367"/>
        <end position="383"/>
    </location>
</feature>
<feature type="region of interest" description="Disordered" evidence="5">
    <location>
        <begin position="350"/>
        <end position="386"/>
    </location>
</feature>
<organism evidence="7 8">
    <name type="scientific">Psilocybe cf. subviscida</name>
    <dbReference type="NCBI Taxonomy" id="2480587"/>
    <lineage>
        <taxon>Eukaryota</taxon>
        <taxon>Fungi</taxon>
        <taxon>Dikarya</taxon>
        <taxon>Basidiomycota</taxon>
        <taxon>Agaricomycotina</taxon>
        <taxon>Agaricomycetes</taxon>
        <taxon>Agaricomycetidae</taxon>
        <taxon>Agaricales</taxon>
        <taxon>Agaricineae</taxon>
        <taxon>Strophariaceae</taxon>
        <taxon>Psilocybe</taxon>
    </lineage>
</organism>
<dbReference type="PANTHER" id="PTHR31361:SF1">
    <property type="entry name" value="BETA-GLUCAN SYNTHESIS-ASSOCIATED PROTEIN KRE6-RELATED"/>
    <property type="match status" value="1"/>
</dbReference>
<evidence type="ECO:0008006" key="9">
    <source>
        <dbReference type="Google" id="ProtNLM"/>
    </source>
</evidence>
<feature type="compositionally biased region" description="Gly residues" evidence="5">
    <location>
        <begin position="151"/>
        <end position="165"/>
    </location>
</feature>
<evidence type="ECO:0000256" key="4">
    <source>
        <dbReference type="ARBA" id="ARBA00023316"/>
    </source>
</evidence>
<feature type="region of interest" description="Disordered" evidence="5">
    <location>
        <begin position="213"/>
        <end position="307"/>
    </location>
</feature>
<dbReference type="SUPFAM" id="SSF49899">
    <property type="entry name" value="Concanavalin A-like lectins/glucanases"/>
    <property type="match status" value="2"/>
</dbReference>
<feature type="compositionally biased region" description="Pro residues" evidence="5">
    <location>
        <begin position="48"/>
        <end position="58"/>
    </location>
</feature>
<feature type="compositionally biased region" description="Basic and acidic residues" evidence="5">
    <location>
        <begin position="487"/>
        <end position="501"/>
    </location>
</feature>
<keyword evidence="3" id="KW-0325">Glycoprotein</keyword>
<feature type="compositionally biased region" description="Low complexity" evidence="5">
    <location>
        <begin position="267"/>
        <end position="287"/>
    </location>
</feature>
<feature type="compositionally biased region" description="Low complexity" evidence="5">
    <location>
        <begin position="85"/>
        <end position="122"/>
    </location>
</feature>
<dbReference type="GO" id="GO:0015926">
    <property type="term" value="F:glucosidase activity"/>
    <property type="evidence" value="ECO:0007669"/>
    <property type="project" value="TreeGrafter"/>
</dbReference>
<dbReference type="Pfam" id="PF03935">
    <property type="entry name" value="SKN1_KRE6_Sbg1"/>
    <property type="match status" value="3"/>
</dbReference>